<comment type="caution">
    <text evidence="1">The sequence shown here is derived from an EMBL/GenBank/DDBJ whole genome shotgun (WGS) entry which is preliminary data.</text>
</comment>
<keyword evidence="2" id="KW-1185">Reference proteome</keyword>
<protein>
    <submittedName>
        <fullName evidence="1">Uncharacterized protein</fullName>
    </submittedName>
</protein>
<organism evidence="1 2">
    <name type="scientific">Forsythia ovata</name>
    <dbReference type="NCBI Taxonomy" id="205694"/>
    <lineage>
        <taxon>Eukaryota</taxon>
        <taxon>Viridiplantae</taxon>
        <taxon>Streptophyta</taxon>
        <taxon>Embryophyta</taxon>
        <taxon>Tracheophyta</taxon>
        <taxon>Spermatophyta</taxon>
        <taxon>Magnoliopsida</taxon>
        <taxon>eudicotyledons</taxon>
        <taxon>Gunneridae</taxon>
        <taxon>Pentapetalae</taxon>
        <taxon>asterids</taxon>
        <taxon>lamiids</taxon>
        <taxon>Lamiales</taxon>
        <taxon>Oleaceae</taxon>
        <taxon>Forsythieae</taxon>
        <taxon>Forsythia</taxon>
    </lineage>
</organism>
<sequence>MEYVKKTRRCLSNAQVGKALDLPKIQPSGQSPEPFKSHRETHVFFAEVMLVIFFVRAETLDENEVGWGKQRLKMRMRDGGIPGRGADNGETSSIVYNRGLGVT</sequence>
<dbReference type="AlphaFoldDB" id="A0ABD1W7H4"/>
<dbReference type="EMBL" id="JBFOLJ010000004">
    <property type="protein sequence ID" value="KAL2544385.1"/>
    <property type="molecule type" value="Genomic_DNA"/>
</dbReference>
<evidence type="ECO:0000313" key="2">
    <source>
        <dbReference type="Proteomes" id="UP001604277"/>
    </source>
</evidence>
<name>A0ABD1W7H4_9LAMI</name>
<evidence type="ECO:0000313" key="1">
    <source>
        <dbReference type="EMBL" id="KAL2544385.1"/>
    </source>
</evidence>
<proteinExistence type="predicted"/>
<dbReference type="Proteomes" id="UP001604277">
    <property type="component" value="Unassembled WGS sequence"/>
</dbReference>
<accession>A0ABD1W7H4</accession>
<gene>
    <name evidence="1" type="ORF">Fot_13618</name>
</gene>
<reference evidence="2" key="1">
    <citation type="submission" date="2024-07" db="EMBL/GenBank/DDBJ databases">
        <title>Two chromosome-level genome assemblies of Korean endemic species Abeliophyllum distichum and Forsythia ovata (Oleaceae).</title>
        <authorList>
            <person name="Jang H."/>
        </authorList>
    </citation>
    <scope>NUCLEOTIDE SEQUENCE [LARGE SCALE GENOMIC DNA]</scope>
</reference>